<evidence type="ECO:0000313" key="3">
    <source>
        <dbReference type="Proteomes" id="UP000228531"/>
    </source>
</evidence>
<reference evidence="2 3" key="1">
    <citation type="submission" date="2017-11" db="EMBL/GenBank/DDBJ databases">
        <title>Genomic Encyclopedia of Archaeal and Bacterial Type Strains, Phase II (KMG-II): From Individual Species to Whole Genera.</title>
        <authorList>
            <person name="Goeker M."/>
        </authorList>
    </citation>
    <scope>NUCLEOTIDE SEQUENCE [LARGE SCALE GENOMIC DNA]</scope>
    <source>
        <strain evidence="2 3">DSM 29128</strain>
    </source>
</reference>
<keyword evidence="3" id="KW-1185">Reference proteome</keyword>
<feature type="transmembrane region" description="Helical" evidence="1">
    <location>
        <begin position="7"/>
        <end position="29"/>
    </location>
</feature>
<accession>A0A2M8WMV5</accession>
<feature type="transmembrane region" description="Helical" evidence="1">
    <location>
        <begin position="41"/>
        <end position="62"/>
    </location>
</feature>
<evidence type="ECO:0000256" key="1">
    <source>
        <dbReference type="SAM" id="Phobius"/>
    </source>
</evidence>
<keyword evidence="1" id="KW-0812">Transmembrane</keyword>
<dbReference type="OrthoDB" id="7726575at2"/>
<gene>
    <name evidence="2" type="ORF">BC777_1113</name>
</gene>
<organism evidence="2 3">
    <name type="scientific">Yoonia maricola</name>
    <dbReference type="NCBI Taxonomy" id="420999"/>
    <lineage>
        <taxon>Bacteria</taxon>
        <taxon>Pseudomonadati</taxon>
        <taxon>Pseudomonadota</taxon>
        <taxon>Alphaproteobacteria</taxon>
        <taxon>Rhodobacterales</taxon>
        <taxon>Paracoccaceae</taxon>
        <taxon>Yoonia</taxon>
    </lineage>
</organism>
<keyword evidence="1" id="KW-0472">Membrane</keyword>
<sequence length="77" mass="7950">MAFRNILDGAASFGAAFVTSAICGLPAWFTVAAVRSEIAPVWAYAAAAGLAVIGVILTVAFIRKGSAGVAPTRQRRR</sequence>
<name>A0A2M8WMV5_9RHOB</name>
<comment type="caution">
    <text evidence="2">The sequence shown here is derived from an EMBL/GenBank/DDBJ whole genome shotgun (WGS) entry which is preliminary data.</text>
</comment>
<dbReference type="Proteomes" id="UP000228531">
    <property type="component" value="Unassembled WGS sequence"/>
</dbReference>
<dbReference type="AlphaFoldDB" id="A0A2M8WMV5"/>
<protein>
    <submittedName>
        <fullName evidence="2">Uncharacterized protein</fullName>
    </submittedName>
</protein>
<proteinExistence type="predicted"/>
<evidence type="ECO:0000313" key="2">
    <source>
        <dbReference type="EMBL" id="PJI92268.1"/>
    </source>
</evidence>
<keyword evidence="1" id="KW-1133">Transmembrane helix</keyword>
<dbReference type="EMBL" id="PGTY01000001">
    <property type="protein sequence ID" value="PJI92268.1"/>
    <property type="molecule type" value="Genomic_DNA"/>
</dbReference>
<dbReference type="RefSeq" id="WP_100367101.1">
    <property type="nucleotide sequence ID" value="NZ_PGTY01000001.1"/>
</dbReference>